<comment type="caution">
    <text evidence="1">The sequence shown here is derived from an EMBL/GenBank/DDBJ whole genome shotgun (WGS) entry which is preliminary data.</text>
</comment>
<organism evidence="1 2">
    <name type="scientific">Mycobacterium szulgai</name>
    <dbReference type="NCBI Taxonomy" id="1787"/>
    <lineage>
        <taxon>Bacteria</taxon>
        <taxon>Bacillati</taxon>
        <taxon>Actinomycetota</taxon>
        <taxon>Actinomycetes</taxon>
        <taxon>Mycobacteriales</taxon>
        <taxon>Mycobacteriaceae</taxon>
        <taxon>Mycobacterium</taxon>
    </lineage>
</organism>
<dbReference type="Proteomes" id="UP000193317">
    <property type="component" value="Unassembled WGS sequence"/>
</dbReference>
<dbReference type="AlphaFoldDB" id="A0A1X2EHJ8"/>
<dbReference type="EMBL" id="LQPW01000088">
    <property type="protein sequence ID" value="ORX02358.1"/>
    <property type="molecule type" value="Genomic_DNA"/>
</dbReference>
<evidence type="ECO:0000313" key="1">
    <source>
        <dbReference type="EMBL" id="ORX02358.1"/>
    </source>
</evidence>
<accession>A0A1X2EHJ8</accession>
<protein>
    <submittedName>
        <fullName evidence="1">Uncharacterized protein</fullName>
    </submittedName>
</protein>
<proteinExistence type="predicted"/>
<sequence>MHAIPLPDRVHPWAAGDYGSGGAGGADGAGGAESVDGGGSVVSGVGVVVGTEVDGDVVSVLCVALAVSAGL</sequence>
<dbReference type="RefSeq" id="WP_139836996.1">
    <property type="nucleotide sequence ID" value="NZ_LQPW01000088.1"/>
</dbReference>
<reference evidence="1 2" key="1">
    <citation type="submission" date="2016-01" db="EMBL/GenBank/DDBJ databases">
        <title>The new phylogeny of the genus Mycobacterium.</title>
        <authorList>
            <person name="Tarcisio F."/>
            <person name="Conor M."/>
            <person name="Antonella G."/>
            <person name="Elisabetta G."/>
            <person name="Giulia F.S."/>
            <person name="Sara T."/>
            <person name="Anna F."/>
            <person name="Clotilde B."/>
            <person name="Roberto B."/>
            <person name="Veronica D.S."/>
            <person name="Fabio R."/>
            <person name="Monica P."/>
            <person name="Olivier J."/>
            <person name="Enrico T."/>
            <person name="Nicola S."/>
        </authorList>
    </citation>
    <scope>NUCLEOTIDE SEQUENCE [LARGE SCALE GENOMIC DNA]</scope>
    <source>
        <strain evidence="1 2">DSM 44166</strain>
    </source>
</reference>
<evidence type="ECO:0000313" key="2">
    <source>
        <dbReference type="Proteomes" id="UP000193317"/>
    </source>
</evidence>
<name>A0A1X2EHJ8_MYCSZ</name>
<keyword evidence="2" id="KW-1185">Reference proteome</keyword>
<gene>
    <name evidence="1" type="ORF">AWC27_28845</name>
</gene>